<dbReference type="EMBL" id="LBVC01000057">
    <property type="protein sequence ID" value="KKQ76877.1"/>
    <property type="molecule type" value="Genomic_DNA"/>
</dbReference>
<comment type="caution">
    <text evidence="2">The sequence shown here is derived from an EMBL/GenBank/DDBJ whole genome shotgun (WGS) entry which is preliminary data.</text>
</comment>
<feature type="domain" description="Abortive phage infection protein C-terminal" evidence="1">
    <location>
        <begin position="214"/>
        <end position="466"/>
    </location>
</feature>
<dbReference type="Proteomes" id="UP000034324">
    <property type="component" value="Unassembled WGS sequence"/>
</dbReference>
<evidence type="ECO:0000313" key="2">
    <source>
        <dbReference type="EMBL" id="KKQ76877.1"/>
    </source>
</evidence>
<protein>
    <recommendedName>
        <fullName evidence="1">Abortive phage infection protein C-terminal domain-containing protein</fullName>
    </recommendedName>
</protein>
<sequence length="521" mass="61095">MEDIFLGIVEGGDDYGIDAIYSLIDGHIINSPEDIIQFLNNQSQILIKIIQTKKETGFGEEALLKLKDGLENIFDINKALCGNTKFNERSNIVRELWKKWHESGNKNSFDVVIEYVSLGKKEDINHKVVDKKNKVLEFLAYIGLKTSILNFIDQKDIFDISSIQKYHKILNTLNSIEYDFEHNTSVRGYIAIVDGREFYKFITDDNDKIEDKIFESNVRDYQEDKKDVIINIKNTLNSTRKSNFWCMNNGITILSSKIEPKRHTFRLEDYQVINGCQTSYSIWEVLKDNKELKDFEIVVKLVETDDEDTALEIIQATNSQIPIDPTSIKSQERVHKTIEEFLKSGKDIVYYERRKNFYKRRNYPINKIIDPKRLFQVMRGTYFKKPSSSRRNPTEFFNKEHEAVFNLNYDLLYFKFACNLFLKVVQLIKNYKKDYELDDFELVVANNGALHITRILLPLILGNDLQVKLNNKSHKLIKDYEKYIKMVNELNVEEKGLFMDATDILERSITQFSEKEGKFPI</sequence>
<evidence type="ECO:0000313" key="3">
    <source>
        <dbReference type="Proteomes" id="UP000034324"/>
    </source>
</evidence>
<evidence type="ECO:0000259" key="1">
    <source>
        <dbReference type="Pfam" id="PF10592"/>
    </source>
</evidence>
<feature type="non-terminal residue" evidence="2">
    <location>
        <position position="521"/>
    </location>
</feature>
<reference evidence="2 3" key="1">
    <citation type="journal article" date="2015" name="Nature">
        <title>rRNA introns, odd ribosomes, and small enigmatic genomes across a large radiation of phyla.</title>
        <authorList>
            <person name="Brown C.T."/>
            <person name="Hug L.A."/>
            <person name="Thomas B.C."/>
            <person name="Sharon I."/>
            <person name="Castelle C.J."/>
            <person name="Singh A."/>
            <person name="Wilkins M.J."/>
            <person name="Williams K.H."/>
            <person name="Banfield J.F."/>
        </authorList>
    </citation>
    <scope>NUCLEOTIDE SEQUENCE [LARGE SCALE GENOMIC DNA]</scope>
</reference>
<name>A0A0G0KDD7_9BACT</name>
<organism evidence="2 3">
    <name type="scientific">Candidatus Daviesbacteria bacterium GW2011_GWF2_38_6</name>
    <dbReference type="NCBI Taxonomy" id="1618432"/>
    <lineage>
        <taxon>Bacteria</taxon>
        <taxon>Candidatus Daviesiibacteriota</taxon>
    </lineage>
</organism>
<dbReference type="InterPro" id="IPR018891">
    <property type="entry name" value="AIPR_C"/>
</dbReference>
<dbReference type="AlphaFoldDB" id="A0A0G0KDD7"/>
<accession>A0A0G0KDD7</accession>
<gene>
    <name evidence="2" type="ORF">US99_C0057G0006</name>
</gene>
<dbReference type="Pfam" id="PF10592">
    <property type="entry name" value="AIPR"/>
    <property type="match status" value="1"/>
</dbReference>
<proteinExistence type="predicted"/>